<protein>
    <submittedName>
        <fullName evidence="1">Uncharacterized protein</fullName>
    </submittedName>
</protein>
<name>A0ABQ9HP17_9NEOP</name>
<sequence length="148" mass="16492">MPTDVSQFLSIRVTKPNSDMITLDQSHNIDHVLKQFGMNNAKDLSAPLEVSKSGGMPGENMSNWWLIVSFRCYKTRYSICCKQTQSFYKSDSQVKVFCDADFTNDKVDQKSCSVCVILLPGGAKQGVFAQSTVEVEFVSMAEITKEIA</sequence>
<gene>
    <name evidence="1" type="ORF">PR048_012306</name>
</gene>
<proteinExistence type="predicted"/>
<keyword evidence="2" id="KW-1185">Reference proteome</keyword>
<dbReference type="EMBL" id="JARBHB010000004">
    <property type="protein sequence ID" value="KAJ8886097.1"/>
    <property type="molecule type" value="Genomic_DNA"/>
</dbReference>
<evidence type="ECO:0000313" key="2">
    <source>
        <dbReference type="Proteomes" id="UP001159363"/>
    </source>
</evidence>
<dbReference type="Proteomes" id="UP001159363">
    <property type="component" value="Chromosome X"/>
</dbReference>
<evidence type="ECO:0000313" key="1">
    <source>
        <dbReference type="EMBL" id="KAJ8886097.1"/>
    </source>
</evidence>
<comment type="caution">
    <text evidence="1">The sequence shown here is derived from an EMBL/GenBank/DDBJ whole genome shotgun (WGS) entry which is preliminary data.</text>
</comment>
<accession>A0ABQ9HP17</accession>
<organism evidence="1 2">
    <name type="scientific">Dryococelus australis</name>
    <dbReference type="NCBI Taxonomy" id="614101"/>
    <lineage>
        <taxon>Eukaryota</taxon>
        <taxon>Metazoa</taxon>
        <taxon>Ecdysozoa</taxon>
        <taxon>Arthropoda</taxon>
        <taxon>Hexapoda</taxon>
        <taxon>Insecta</taxon>
        <taxon>Pterygota</taxon>
        <taxon>Neoptera</taxon>
        <taxon>Polyneoptera</taxon>
        <taxon>Phasmatodea</taxon>
        <taxon>Verophasmatodea</taxon>
        <taxon>Anareolatae</taxon>
        <taxon>Phasmatidae</taxon>
        <taxon>Eurycanthinae</taxon>
        <taxon>Dryococelus</taxon>
    </lineage>
</organism>
<reference evidence="1 2" key="1">
    <citation type="submission" date="2023-02" db="EMBL/GenBank/DDBJ databases">
        <title>LHISI_Scaffold_Assembly.</title>
        <authorList>
            <person name="Stuart O.P."/>
            <person name="Cleave R."/>
            <person name="Magrath M.J.L."/>
            <person name="Mikheyev A.S."/>
        </authorList>
    </citation>
    <scope>NUCLEOTIDE SEQUENCE [LARGE SCALE GENOMIC DNA]</scope>
    <source>
        <strain evidence="1">Daus_M_001</strain>
        <tissue evidence="1">Leg muscle</tissue>
    </source>
</reference>